<dbReference type="Gene3D" id="2.170.130.10">
    <property type="entry name" value="TonB-dependent receptor, plug domain"/>
    <property type="match status" value="1"/>
</dbReference>
<comment type="similarity">
    <text evidence="7">Belongs to the TonB-dependent receptor family.</text>
</comment>
<dbReference type="InterPro" id="IPR011662">
    <property type="entry name" value="Secretin/TonB_short_N"/>
</dbReference>
<dbReference type="NCBIfam" id="TIGR04057">
    <property type="entry name" value="SusC_RagA_signa"/>
    <property type="match status" value="1"/>
</dbReference>
<evidence type="ECO:0000313" key="10">
    <source>
        <dbReference type="Proteomes" id="UP000306918"/>
    </source>
</evidence>
<dbReference type="Pfam" id="PF13715">
    <property type="entry name" value="CarbopepD_reg_2"/>
    <property type="match status" value="1"/>
</dbReference>
<comment type="subcellular location">
    <subcellularLocation>
        <location evidence="1 7">Cell outer membrane</location>
        <topology evidence="1 7">Multi-pass membrane protein</topology>
    </subcellularLocation>
</comment>
<dbReference type="SMART" id="SM00965">
    <property type="entry name" value="STN"/>
    <property type="match status" value="1"/>
</dbReference>
<dbReference type="Pfam" id="PF07660">
    <property type="entry name" value="STN"/>
    <property type="match status" value="1"/>
</dbReference>
<sequence>MLFKRIGKGARLLPVQTLLVMKLTTALIFFACLQVSATGSYGQKITLSVKNAPIEQVFEKLQQQAGYMFIFDSKEMQKAKKITVEVRNATVEQVLEICFKNQPLTYQVINKTIIVKPKSTQQGTDENEGIPPSPIVIKGVVMDENGHPLSGVSITVKGKKTGTQSNDKGEFSITVDDENTQLVFTYVGYEEARVNVRNAAIVSMKQTTNELAGVVVNALGFRERSDKQGSSNARIAATSVVRAGETGLLQNMGGKAAGVAITRSTGDPGAGASVKIRGQNTITGSSQPLVILDGIPVSNTEIQGFGSEAFGNGVAQQSRLNDINPNDIESIQILKGASAAALWGSRAANGVIVITTKKGKAGGLKITYNSAYSIDEINRKHELQSAYGQGDKGIYNPAAANSWGDKIANRSGAADVVNTSGAHFIGDKTGTIYYPVITKNSRETYNDKNFDGIFGKGHYWQNALSLSGGNERSRFFFSLENLAQKGIIRSSSDYNRSSIRLNSDHNLNKYFKVSNKATYISVSSERVQQNSNAAGLYLGMLRTSPDFDNTDYIGTYVNASGVQFRNRQRSYRRYLGDNVNPTYNNPYFTIYNQQNTSKVNRFVLSSEVSSNPFPWLELILRGGLDANYDNRNYFFPVGTAGDRVTGSFRSEKISEVEKNLDLIGKITREISTGLTGSLVLGGNINDRQREIQYVNATNFFDNTTLQNFIITSDVNTHAENEFRKIGSNRGYTTASLEYMDQFFVNLSGAVEAASTIKGSFFYPSADVAWQFSKIASLTNAGFLSFGKLRAAWGKVGVQPGAYNFVTVYQSGMYSTYDDVLATTNFGGGYMLSGNKGNANLKPEIKTEWEVGADLRFFNDRYSFSFSHYQNKIQDILLNIGLAPSSGFISQYKNAGTMTNKGFEADFKAGVIKTKDLDVQVFGNFSTNKNKVTSLNGSSSVDLTTGGVSSRAVQDYPMGVLWGTRALRDAKGGYALDGNGFLQINPSPGVIGDPNPDWRGGAGLSVSYKNIDLNVLFETAQGGQIAEGTKTVLYSFGMHADVSKEVTLTENLKNVNGTTFAAGTAVRGNIANFGAGNVLLDEAWYTSRGAGVGASSIRELFISDASWTRLRELSIGYSLNSQKFKKATKFSSLRFSVTGRNLFLWTQIKGFDPEVNQTGVSNGYGLEYFTNPSTRSLLFSITLNY</sequence>
<dbReference type="PROSITE" id="PS52016">
    <property type="entry name" value="TONB_DEPENDENT_REC_3"/>
    <property type="match status" value="1"/>
</dbReference>
<evidence type="ECO:0000256" key="7">
    <source>
        <dbReference type="PROSITE-ProRule" id="PRU01360"/>
    </source>
</evidence>
<dbReference type="InterPro" id="IPR039426">
    <property type="entry name" value="TonB-dep_rcpt-like"/>
</dbReference>
<dbReference type="Gene3D" id="3.55.50.30">
    <property type="match status" value="1"/>
</dbReference>
<dbReference type="Proteomes" id="UP000306918">
    <property type="component" value="Unassembled WGS sequence"/>
</dbReference>
<comment type="caution">
    <text evidence="9">The sequence shown here is derived from an EMBL/GenBank/DDBJ whole genome shotgun (WGS) entry which is preliminary data.</text>
</comment>
<keyword evidence="6 7" id="KW-0998">Cell outer membrane</keyword>
<evidence type="ECO:0000313" key="9">
    <source>
        <dbReference type="EMBL" id="THU40318.1"/>
    </source>
</evidence>
<organism evidence="9 10">
    <name type="scientific">Niastella caeni</name>
    <dbReference type="NCBI Taxonomy" id="2569763"/>
    <lineage>
        <taxon>Bacteria</taxon>
        <taxon>Pseudomonadati</taxon>
        <taxon>Bacteroidota</taxon>
        <taxon>Chitinophagia</taxon>
        <taxon>Chitinophagales</taxon>
        <taxon>Chitinophagaceae</taxon>
        <taxon>Niastella</taxon>
    </lineage>
</organism>
<dbReference type="InterPro" id="IPR008969">
    <property type="entry name" value="CarboxyPept-like_regulatory"/>
</dbReference>
<dbReference type="EMBL" id="STFF01000002">
    <property type="protein sequence ID" value="THU40318.1"/>
    <property type="molecule type" value="Genomic_DNA"/>
</dbReference>
<name>A0A4S8HX58_9BACT</name>
<feature type="domain" description="Secretin/TonB short N-terminal" evidence="8">
    <location>
        <begin position="67"/>
        <end position="118"/>
    </location>
</feature>
<keyword evidence="10" id="KW-1185">Reference proteome</keyword>
<evidence type="ECO:0000256" key="3">
    <source>
        <dbReference type="ARBA" id="ARBA00022452"/>
    </source>
</evidence>
<keyword evidence="3 7" id="KW-1134">Transmembrane beta strand</keyword>
<evidence type="ECO:0000256" key="5">
    <source>
        <dbReference type="ARBA" id="ARBA00023136"/>
    </source>
</evidence>
<proteinExistence type="inferred from homology"/>
<evidence type="ECO:0000256" key="4">
    <source>
        <dbReference type="ARBA" id="ARBA00022692"/>
    </source>
</evidence>
<evidence type="ECO:0000259" key="8">
    <source>
        <dbReference type="SMART" id="SM00965"/>
    </source>
</evidence>
<dbReference type="SUPFAM" id="SSF49464">
    <property type="entry name" value="Carboxypeptidase regulatory domain-like"/>
    <property type="match status" value="1"/>
</dbReference>
<dbReference type="InterPro" id="IPR023997">
    <property type="entry name" value="TonB-dep_OMP_SusC/RagA_CS"/>
</dbReference>
<dbReference type="InterPro" id="IPR037066">
    <property type="entry name" value="Plug_dom_sf"/>
</dbReference>
<dbReference type="InterPro" id="IPR023996">
    <property type="entry name" value="TonB-dep_OMP_SusC/RagA"/>
</dbReference>
<dbReference type="OrthoDB" id="9768177at2"/>
<dbReference type="GO" id="GO:0009279">
    <property type="term" value="C:cell outer membrane"/>
    <property type="evidence" value="ECO:0007669"/>
    <property type="project" value="UniProtKB-SubCell"/>
</dbReference>
<evidence type="ECO:0000256" key="6">
    <source>
        <dbReference type="ARBA" id="ARBA00023237"/>
    </source>
</evidence>
<accession>A0A4S8HX58</accession>
<gene>
    <name evidence="9" type="ORF">FAM09_10650</name>
</gene>
<protein>
    <submittedName>
        <fullName evidence="9">SusC/RagA family TonB-linked outer membrane protein</fullName>
    </submittedName>
</protein>
<keyword evidence="4 7" id="KW-0812">Transmembrane</keyword>
<reference evidence="9 10" key="1">
    <citation type="submission" date="2019-04" db="EMBL/GenBank/DDBJ databases">
        <title>Niastella caeni sp. nov., isolated from activated sludge.</title>
        <authorList>
            <person name="Sheng M."/>
        </authorList>
    </citation>
    <scope>NUCLEOTIDE SEQUENCE [LARGE SCALE GENOMIC DNA]</scope>
    <source>
        <strain evidence="9 10">HX-2-15</strain>
    </source>
</reference>
<evidence type="ECO:0000256" key="1">
    <source>
        <dbReference type="ARBA" id="ARBA00004571"/>
    </source>
</evidence>
<dbReference type="SUPFAM" id="SSF56935">
    <property type="entry name" value="Porins"/>
    <property type="match status" value="1"/>
</dbReference>
<keyword evidence="5 7" id="KW-0472">Membrane</keyword>
<dbReference type="InterPro" id="IPR036942">
    <property type="entry name" value="Beta-barrel_TonB_sf"/>
</dbReference>
<dbReference type="Gene3D" id="2.40.170.20">
    <property type="entry name" value="TonB-dependent receptor, beta-barrel domain"/>
    <property type="match status" value="1"/>
</dbReference>
<dbReference type="NCBIfam" id="TIGR04056">
    <property type="entry name" value="OMP_RagA_SusC"/>
    <property type="match status" value="1"/>
</dbReference>
<dbReference type="Gene3D" id="2.60.40.1120">
    <property type="entry name" value="Carboxypeptidase-like, regulatory domain"/>
    <property type="match status" value="1"/>
</dbReference>
<evidence type="ECO:0000256" key="2">
    <source>
        <dbReference type="ARBA" id="ARBA00022448"/>
    </source>
</evidence>
<dbReference type="Pfam" id="PF07715">
    <property type="entry name" value="Plug"/>
    <property type="match status" value="1"/>
</dbReference>
<keyword evidence="2 7" id="KW-0813">Transport</keyword>
<dbReference type="AlphaFoldDB" id="A0A4S8HX58"/>
<dbReference type="InterPro" id="IPR012910">
    <property type="entry name" value="Plug_dom"/>
</dbReference>